<dbReference type="CDD" id="cd00158">
    <property type="entry name" value="RHOD"/>
    <property type="match status" value="1"/>
</dbReference>
<evidence type="ECO:0000259" key="2">
    <source>
        <dbReference type="PROSITE" id="PS50206"/>
    </source>
</evidence>
<dbReference type="Gene3D" id="3.40.250.10">
    <property type="entry name" value="Rhodanese-like domain"/>
    <property type="match status" value="1"/>
</dbReference>
<dbReference type="Proteomes" id="UP000198817">
    <property type="component" value="Unassembled WGS sequence"/>
</dbReference>
<name>A0A1I7FYH7_9FIRM</name>
<dbReference type="InterPro" id="IPR036873">
    <property type="entry name" value="Rhodanese-like_dom_sf"/>
</dbReference>
<feature type="chain" id="PRO_5011596236" evidence="1">
    <location>
        <begin position="27"/>
        <end position="219"/>
    </location>
</feature>
<feature type="signal peptide" evidence="1">
    <location>
        <begin position="1"/>
        <end position="26"/>
    </location>
</feature>
<evidence type="ECO:0000313" key="3">
    <source>
        <dbReference type="EMBL" id="SFU41126.1"/>
    </source>
</evidence>
<dbReference type="PANTHER" id="PTHR43031:SF1">
    <property type="entry name" value="PYRIDINE NUCLEOTIDE-DISULPHIDE OXIDOREDUCTASE"/>
    <property type="match status" value="1"/>
</dbReference>
<dbReference type="RefSeq" id="WP_177207376.1">
    <property type="nucleotide sequence ID" value="NZ_FOWF01000004.1"/>
</dbReference>
<dbReference type="SUPFAM" id="SSF52821">
    <property type="entry name" value="Rhodanese/Cell cycle control phosphatase"/>
    <property type="match status" value="1"/>
</dbReference>
<dbReference type="AlphaFoldDB" id="A0A1I7FYH7"/>
<dbReference type="PANTHER" id="PTHR43031">
    <property type="entry name" value="FAD-DEPENDENT OXIDOREDUCTASE"/>
    <property type="match status" value="1"/>
</dbReference>
<keyword evidence="4" id="KW-1185">Reference proteome</keyword>
<accession>A0A1I7FYH7</accession>
<evidence type="ECO:0000313" key="4">
    <source>
        <dbReference type="Proteomes" id="UP000198817"/>
    </source>
</evidence>
<organism evidence="3 4">
    <name type="scientific">Eubacterium pyruvativorans</name>
    <dbReference type="NCBI Taxonomy" id="155865"/>
    <lineage>
        <taxon>Bacteria</taxon>
        <taxon>Bacillati</taxon>
        <taxon>Bacillota</taxon>
        <taxon>Clostridia</taxon>
        <taxon>Eubacteriales</taxon>
        <taxon>Eubacteriaceae</taxon>
        <taxon>Eubacterium</taxon>
    </lineage>
</organism>
<sequence length="219" mass="24132">MKRKGIILALVVSVVLCFSGFQSVFAATFSEKPNEKQVETVTYQFINECKDGGYKLVDTETLHSWVEKKDKMIVIDTMPAAASYNKQHVPGAINSEAPMTEDKYTDTAKADLLGQVNKLLPSKNVTTLKKVSKAAYSKLAKKNRVVKTVKGKKVYYKKTVKTVKDKGYKIVVYCGHVGCARSHVAAKYLVQKGFTNVYRYGGGISAWVDAGYPVASVQA</sequence>
<dbReference type="PROSITE" id="PS50206">
    <property type="entry name" value="RHODANESE_3"/>
    <property type="match status" value="1"/>
</dbReference>
<dbReference type="Pfam" id="PF00581">
    <property type="entry name" value="Rhodanese"/>
    <property type="match status" value="1"/>
</dbReference>
<dbReference type="SMART" id="SM00450">
    <property type="entry name" value="RHOD"/>
    <property type="match status" value="1"/>
</dbReference>
<dbReference type="InterPro" id="IPR050229">
    <property type="entry name" value="GlpE_sulfurtransferase"/>
</dbReference>
<dbReference type="STRING" id="155865.SAMN05216515_104116"/>
<keyword evidence="1" id="KW-0732">Signal</keyword>
<evidence type="ECO:0000256" key="1">
    <source>
        <dbReference type="SAM" id="SignalP"/>
    </source>
</evidence>
<reference evidence="3 4" key="1">
    <citation type="submission" date="2016-10" db="EMBL/GenBank/DDBJ databases">
        <authorList>
            <person name="de Groot N.N."/>
        </authorList>
    </citation>
    <scope>NUCLEOTIDE SEQUENCE [LARGE SCALE GENOMIC DNA]</scope>
    <source>
        <strain evidence="3 4">KHGC13</strain>
    </source>
</reference>
<protein>
    <submittedName>
        <fullName evidence="3">Rhodanese-like domain-containing protein</fullName>
    </submittedName>
</protein>
<dbReference type="InterPro" id="IPR001763">
    <property type="entry name" value="Rhodanese-like_dom"/>
</dbReference>
<feature type="domain" description="Rhodanese" evidence="2">
    <location>
        <begin position="169"/>
        <end position="216"/>
    </location>
</feature>
<dbReference type="EMBL" id="FPBT01000004">
    <property type="protein sequence ID" value="SFU41126.1"/>
    <property type="molecule type" value="Genomic_DNA"/>
</dbReference>
<proteinExistence type="predicted"/>
<gene>
    <name evidence="3" type="ORF">SAMN05216508_10415</name>
</gene>